<dbReference type="SMART" id="SM00409">
    <property type="entry name" value="IG"/>
    <property type="match status" value="1"/>
</dbReference>
<feature type="domain" description="Immunoglobulin" evidence="3">
    <location>
        <begin position="27"/>
        <end position="127"/>
    </location>
</feature>
<keyword evidence="2" id="KW-0732">Signal</keyword>
<keyword evidence="4" id="KW-1185">Reference proteome</keyword>
<dbReference type="InterPro" id="IPR003599">
    <property type="entry name" value="Ig_sub"/>
</dbReference>
<dbReference type="Gene3D" id="2.60.40.10">
    <property type="entry name" value="Immunoglobulins"/>
    <property type="match status" value="1"/>
</dbReference>
<organism evidence="4 5">
    <name type="scientific">Notothenia coriiceps</name>
    <name type="common">black rockcod</name>
    <dbReference type="NCBI Taxonomy" id="8208"/>
    <lineage>
        <taxon>Eukaryota</taxon>
        <taxon>Metazoa</taxon>
        <taxon>Chordata</taxon>
        <taxon>Craniata</taxon>
        <taxon>Vertebrata</taxon>
        <taxon>Euteleostomi</taxon>
        <taxon>Actinopterygii</taxon>
        <taxon>Neopterygii</taxon>
        <taxon>Teleostei</taxon>
        <taxon>Neoteleostei</taxon>
        <taxon>Acanthomorphata</taxon>
        <taxon>Eupercaria</taxon>
        <taxon>Perciformes</taxon>
        <taxon>Notothenioidei</taxon>
        <taxon>Nototheniidae</taxon>
        <taxon>Notothenia</taxon>
    </lineage>
</organism>
<feature type="signal peptide" evidence="2">
    <location>
        <begin position="1"/>
        <end position="25"/>
    </location>
</feature>
<evidence type="ECO:0000259" key="3">
    <source>
        <dbReference type="SMART" id="SM00409"/>
    </source>
</evidence>
<dbReference type="OrthoDB" id="8936750at2759"/>
<feature type="chain" id="PRO_5026926589" evidence="2">
    <location>
        <begin position="26"/>
        <end position="268"/>
    </location>
</feature>
<dbReference type="SUPFAM" id="SSF48726">
    <property type="entry name" value="Immunoglobulin"/>
    <property type="match status" value="2"/>
</dbReference>
<keyword evidence="1" id="KW-1133">Transmembrane helix</keyword>
<dbReference type="Proteomes" id="UP000504611">
    <property type="component" value="Unplaced"/>
</dbReference>
<proteinExistence type="predicted"/>
<feature type="transmembrane region" description="Helical" evidence="1">
    <location>
        <begin position="220"/>
        <end position="243"/>
    </location>
</feature>
<dbReference type="InterPro" id="IPR013106">
    <property type="entry name" value="Ig_V-set"/>
</dbReference>
<keyword evidence="1" id="KW-0472">Membrane</keyword>
<keyword evidence="1" id="KW-0812">Transmembrane</keyword>
<sequence length="268" mass="30322">MDEFKRIKMSLFLVLLLQSTAAVTGQEDFLTVRVGEEVTLPCSGVRDDQGGCNRTGWLVTNSGCTTVELVALGEIVEEARAESDRLRVTENCSLVIKNVTEEDVGRYFWRQFRSGRDEGALVHLSVVTMTEHQNNDEVTLRCSVKASVRCRHTVKWLFGSRDVDEYQEDMKTSKSHYEASVTFLTSRVDYRSGFRLFTCEVTEYKGEVLLFPFSTPSSGLLRLIVVSVGLATLIMIVVAVNIWTRFKEEKTQMEEISVRYDVDDGTVN</sequence>
<accession>A0A6I9N8P1</accession>
<dbReference type="Pfam" id="PF07686">
    <property type="entry name" value="V-set"/>
    <property type="match status" value="1"/>
</dbReference>
<dbReference type="PANTHER" id="PTHR11422">
    <property type="entry name" value="T-CELL SURFACE GLYCOPROTEIN CD4"/>
    <property type="match status" value="1"/>
</dbReference>
<evidence type="ECO:0000256" key="1">
    <source>
        <dbReference type="SAM" id="Phobius"/>
    </source>
</evidence>
<dbReference type="RefSeq" id="XP_010772892.1">
    <property type="nucleotide sequence ID" value="XM_010774590.1"/>
</dbReference>
<dbReference type="InterPro" id="IPR013783">
    <property type="entry name" value="Ig-like_fold"/>
</dbReference>
<dbReference type="KEGG" id="ncc:104948395"/>
<dbReference type="AlphaFoldDB" id="A0A6I9N8P1"/>
<protein>
    <submittedName>
        <fullName evidence="5">Uncharacterized protein isoform X1</fullName>
    </submittedName>
</protein>
<evidence type="ECO:0000313" key="5">
    <source>
        <dbReference type="RefSeq" id="XP_010772892.1"/>
    </source>
</evidence>
<gene>
    <name evidence="5" type="primary">LOC104948395</name>
</gene>
<dbReference type="InterPro" id="IPR036179">
    <property type="entry name" value="Ig-like_dom_sf"/>
</dbReference>
<evidence type="ECO:0000256" key="2">
    <source>
        <dbReference type="SAM" id="SignalP"/>
    </source>
</evidence>
<name>A0A6I9N8P1_9TELE</name>
<dbReference type="GeneID" id="104948395"/>
<evidence type="ECO:0000313" key="4">
    <source>
        <dbReference type="Proteomes" id="UP000504611"/>
    </source>
</evidence>
<reference evidence="5" key="1">
    <citation type="submission" date="2025-08" db="UniProtKB">
        <authorList>
            <consortium name="RefSeq"/>
        </authorList>
    </citation>
    <scope>IDENTIFICATION</scope>
    <source>
        <tissue evidence="5">Muscle</tissue>
    </source>
</reference>